<accession>A0A1W6TLY7</accession>
<feature type="coiled-coil region" evidence="1">
    <location>
        <begin position="99"/>
        <end position="126"/>
    </location>
</feature>
<proteinExistence type="predicted"/>
<reference evidence="2" key="1">
    <citation type="submission" date="2016-10" db="EMBL/GenBank/DDBJ databases">
        <title>The High Quality Genome of Vibrio alginolyticus K01M1.</title>
        <authorList>
            <person name="Wendling C."/>
            <person name="Chibani C.M."/>
            <person name="Hertel R."/>
            <person name="Sproer C."/>
            <person name="Bunk B."/>
            <person name="Overmann J."/>
            <person name="Roth O."/>
            <person name="Liesegang H."/>
        </authorList>
    </citation>
    <scope>NUCLEOTIDE SEQUENCE</scope>
    <source>
        <strain evidence="2">K05K4</strain>
        <plasmid evidence="2">pL289</plasmid>
    </source>
</reference>
<geneLocation type="plasmid" evidence="2">
    <name>pL289</name>
</geneLocation>
<gene>
    <name evidence="2" type="ORF">K05K4_52400</name>
</gene>
<dbReference type="AlphaFoldDB" id="A0A1W6TLY7"/>
<evidence type="ECO:0000313" key="2">
    <source>
        <dbReference type="EMBL" id="ARP21942.1"/>
    </source>
</evidence>
<organism evidence="2">
    <name type="scientific">Vibrio alginolyticus</name>
    <dbReference type="NCBI Taxonomy" id="663"/>
    <lineage>
        <taxon>Bacteria</taxon>
        <taxon>Pseudomonadati</taxon>
        <taxon>Pseudomonadota</taxon>
        <taxon>Gammaproteobacteria</taxon>
        <taxon>Vibrionales</taxon>
        <taxon>Vibrionaceae</taxon>
        <taxon>Vibrio</taxon>
    </lineage>
</organism>
<dbReference type="RefSeq" id="WP_025767316.1">
    <property type="nucleotide sequence ID" value="NZ_CP017893.1"/>
</dbReference>
<dbReference type="EMBL" id="CP017904">
    <property type="protein sequence ID" value="ARP21942.1"/>
    <property type="molecule type" value="Genomic_DNA"/>
</dbReference>
<keyword evidence="1" id="KW-0175">Coiled coil</keyword>
<sequence>MTTQTNRDQFIQNNADKMSAQEMATKLGIQKASLIAHARKKGIELVKENSLKQNVSKRSQEEIDLFVRKIHSMSVKRTATEIAEDLDISKGYVLSLAERNKIELTFNNLIAEIKKLATENKSAQEVASIVNLSTSHVYKLAQIYKISFKRNSIAELKWDTQQAVQLYLVQKKPFNKVLETFGLEKASKDVREFVRSDLYNGVFNTVFN</sequence>
<evidence type="ECO:0000256" key="1">
    <source>
        <dbReference type="SAM" id="Coils"/>
    </source>
</evidence>
<keyword evidence="2" id="KW-0614">Plasmid</keyword>
<protein>
    <submittedName>
        <fullName evidence="2">Helix-turn-helix domain protein</fullName>
    </submittedName>
</protein>
<name>A0A1W6TLY7_VIBAL</name>